<feature type="region of interest" description="Disordered" evidence="1">
    <location>
        <begin position="173"/>
        <end position="207"/>
    </location>
</feature>
<protein>
    <recommendedName>
        <fullName evidence="4">Retrotransposon gag domain-containing protein</fullName>
    </recommendedName>
</protein>
<evidence type="ECO:0000256" key="1">
    <source>
        <dbReference type="SAM" id="MobiDB-lite"/>
    </source>
</evidence>
<reference evidence="2 3" key="1">
    <citation type="submission" date="2019-07" db="EMBL/GenBank/DDBJ databases">
        <title>De Novo Assembly of kiwifruit Actinidia rufa.</title>
        <authorList>
            <person name="Sugita-Konishi S."/>
            <person name="Sato K."/>
            <person name="Mori E."/>
            <person name="Abe Y."/>
            <person name="Kisaki G."/>
            <person name="Hamano K."/>
            <person name="Suezawa K."/>
            <person name="Otani M."/>
            <person name="Fukuda T."/>
            <person name="Manabe T."/>
            <person name="Gomi K."/>
            <person name="Tabuchi M."/>
            <person name="Akimitsu K."/>
            <person name="Kataoka I."/>
        </authorList>
    </citation>
    <scope>NUCLEOTIDE SEQUENCE [LARGE SCALE GENOMIC DNA]</scope>
    <source>
        <strain evidence="3">cv. Fuchu</strain>
    </source>
</reference>
<gene>
    <name evidence="2" type="ORF">Acr_17g0007980</name>
</gene>
<feature type="compositionally biased region" description="Polar residues" evidence="1">
    <location>
        <begin position="192"/>
        <end position="202"/>
    </location>
</feature>
<dbReference type="OrthoDB" id="1749265at2759"/>
<evidence type="ECO:0000313" key="3">
    <source>
        <dbReference type="Proteomes" id="UP000585474"/>
    </source>
</evidence>
<dbReference type="Proteomes" id="UP000585474">
    <property type="component" value="Unassembled WGS sequence"/>
</dbReference>
<accession>A0A7J0G359</accession>
<name>A0A7J0G359_9ERIC</name>
<sequence>MADLESRFTQGNNATIFKLQREITNIQQGNLDITNYYNNIKTLWDQLDAIDPLPECTCGTAKAWQKRVSNRRVYQFLMGLDESYHVSPHTNSCHGTSSDLGKVHGLLISEEHTKTPKHVDSIHPSQEESAMVSYRHQIQPQSIQTQQWATNEILKDSVFLKAHSHEILTLSQHNSADNHKQSAAAVNPPRQPINTQAESTSRPIKDPNAHCTHCNRGGHYKSGCFKIIGYPDWFYNRLSNRSPAQLNYAGQTSARESQPRIELS</sequence>
<proteinExistence type="predicted"/>
<dbReference type="EMBL" id="BJWL01000017">
    <property type="protein sequence ID" value="GFZ05226.1"/>
    <property type="molecule type" value="Genomic_DNA"/>
</dbReference>
<evidence type="ECO:0000313" key="2">
    <source>
        <dbReference type="EMBL" id="GFZ05226.1"/>
    </source>
</evidence>
<dbReference type="PANTHER" id="PTHR34222:SF79">
    <property type="entry name" value="RETROVIRUS-RELATED POL POLYPROTEIN FROM TRANSPOSON TNT 1-94"/>
    <property type="match status" value="1"/>
</dbReference>
<organism evidence="2 3">
    <name type="scientific">Actinidia rufa</name>
    <dbReference type="NCBI Taxonomy" id="165716"/>
    <lineage>
        <taxon>Eukaryota</taxon>
        <taxon>Viridiplantae</taxon>
        <taxon>Streptophyta</taxon>
        <taxon>Embryophyta</taxon>
        <taxon>Tracheophyta</taxon>
        <taxon>Spermatophyta</taxon>
        <taxon>Magnoliopsida</taxon>
        <taxon>eudicotyledons</taxon>
        <taxon>Gunneridae</taxon>
        <taxon>Pentapetalae</taxon>
        <taxon>asterids</taxon>
        <taxon>Ericales</taxon>
        <taxon>Actinidiaceae</taxon>
        <taxon>Actinidia</taxon>
    </lineage>
</organism>
<dbReference type="PANTHER" id="PTHR34222">
    <property type="entry name" value="GAG_PRE-INTEGRS DOMAIN-CONTAINING PROTEIN"/>
    <property type="match status" value="1"/>
</dbReference>
<keyword evidence="3" id="KW-1185">Reference proteome</keyword>
<dbReference type="AlphaFoldDB" id="A0A7J0G359"/>
<evidence type="ECO:0008006" key="4">
    <source>
        <dbReference type="Google" id="ProtNLM"/>
    </source>
</evidence>
<comment type="caution">
    <text evidence="2">The sequence shown here is derived from an EMBL/GenBank/DDBJ whole genome shotgun (WGS) entry which is preliminary data.</text>
</comment>